<keyword evidence="1" id="KW-0902">Two-component regulatory system</keyword>
<dbReference type="InterPro" id="IPR036641">
    <property type="entry name" value="HPT_dom_sf"/>
</dbReference>
<proteinExistence type="predicted"/>
<dbReference type="SUPFAM" id="SSF47226">
    <property type="entry name" value="Histidine-containing phosphotransfer domain, HPT domain"/>
    <property type="match status" value="1"/>
</dbReference>
<protein>
    <submittedName>
        <fullName evidence="3">HPt (Histidine-containing phosphotransfer) domain-containing protein</fullName>
    </submittedName>
</protein>
<evidence type="ECO:0000313" key="4">
    <source>
        <dbReference type="Proteomes" id="UP001236369"/>
    </source>
</evidence>
<evidence type="ECO:0000313" key="3">
    <source>
        <dbReference type="EMBL" id="MDQ0443190.1"/>
    </source>
</evidence>
<evidence type="ECO:0000259" key="2">
    <source>
        <dbReference type="SMART" id="SM00073"/>
    </source>
</evidence>
<comment type="caution">
    <text evidence="3">The sequence shown here is derived from an EMBL/GenBank/DDBJ whole genome shotgun (WGS) entry which is preliminary data.</text>
</comment>
<sequence length="107" mass="10587">MAEIDRVALDAQTGGDDDLAREVLALFAGESRRLVAELGDRSLPGLRRAEIAHTIRGSAAGVGAKRVHALAGAAEDGLRAGDAGAEAAVAALAAAVADAATEIDAGS</sequence>
<keyword evidence="4" id="KW-1185">Reference proteome</keyword>
<organism evidence="3 4">
    <name type="scientific">Methylobacterium persicinum</name>
    <dbReference type="NCBI Taxonomy" id="374426"/>
    <lineage>
        <taxon>Bacteria</taxon>
        <taxon>Pseudomonadati</taxon>
        <taxon>Pseudomonadota</taxon>
        <taxon>Alphaproteobacteria</taxon>
        <taxon>Hyphomicrobiales</taxon>
        <taxon>Methylobacteriaceae</taxon>
        <taxon>Methylobacterium</taxon>
    </lineage>
</organism>
<reference evidence="3 4" key="1">
    <citation type="submission" date="2023-07" db="EMBL/GenBank/DDBJ databases">
        <title>Genomic Encyclopedia of Type Strains, Phase IV (KMG-IV): sequencing the most valuable type-strain genomes for metagenomic binning, comparative biology and taxonomic classification.</title>
        <authorList>
            <person name="Goeker M."/>
        </authorList>
    </citation>
    <scope>NUCLEOTIDE SEQUENCE [LARGE SCALE GENOMIC DNA]</scope>
    <source>
        <strain evidence="3 4">DSM 19562</strain>
    </source>
</reference>
<dbReference type="SMART" id="SM00073">
    <property type="entry name" value="HPT"/>
    <property type="match status" value="1"/>
</dbReference>
<accession>A0ABU0HLJ9</accession>
<dbReference type="Proteomes" id="UP001236369">
    <property type="component" value="Unassembled WGS sequence"/>
</dbReference>
<dbReference type="RefSeq" id="WP_238249081.1">
    <property type="nucleotide sequence ID" value="NZ_BPQX01000026.1"/>
</dbReference>
<evidence type="ECO:0000256" key="1">
    <source>
        <dbReference type="ARBA" id="ARBA00023012"/>
    </source>
</evidence>
<dbReference type="EMBL" id="JAUSVV010000005">
    <property type="protein sequence ID" value="MDQ0443190.1"/>
    <property type="molecule type" value="Genomic_DNA"/>
</dbReference>
<feature type="domain" description="HPt" evidence="2">
    <location>
        <begin position="12"/>
        <end position="107"/>
    </location>
</feature>
<dbReference type="Gene3D" id="1.20.120.160">
    <property type="entry name" value="HPT domain"/>
    <property type="match status" value="1"/>
</dbReference>
<name>A0ABU0HLJ9_9HYPH</name>
<gene>
    <name evidence="3" type="ORF">QO016_002688</name>
</gene>
<dbReference type="Pfam" id="PF01627">
    <property type="entry name" value="Hpt"/>
    <property type="match status" value="1"/>
</dbReference>
<dbReference type="InterPro" id="IPR008207">
    <property type="entry name" value="Sig_transdc_His_kin_Hpt_dom"/>
</dbReference>